<sequence length="175" mass="20437">MLVKSSPYEEMQFQNLMETSRYNSNFKVRRVMAYALKFLKRIYERLHEDLKERLKSRLSLVANASSTRYLTAQDIADAEIVLVRNHQDIHLRGQYRKDLTSNLNLKKDEHDVWRAYARMNQSDLDDPSKNPIMIALKTELNCLIIAESHDHFHKSTVTPSQMFDNASGFQKSGSK</sequence>
<reference evidence="1 2" key="1">
    <citation type="submission" date="2019-10" db="EMBL/GenBank/DDBJ databases">
        <title>Assembly and Annotation for the nematode Trichostrongylus colubriformis.</title>
        <authorList>
            <person name="Martin J."/>
        </authorList>
    </citation>
    <scope>NUCLEOTIDE SEQUENCE [LARGE SCALE GENOMIC DNA]</scope>
    <source>
        <strain evidence="1">G859</strain>
        <tissue evidence="1">Whole worm</tissue>
    </source>
</reference>
<accession>A0AAN8FEH0</accession>
<comment type="caution">
    <text evidence="1">The sequence shown here is derived from an EMBL/GenBank/DDBJ whole genome shotgun (WGS) entry which is preliminary data.</text>
</comment>
<proteinExistence type="predicted"/>
<gene>
    <name evidence="1" type="ORF">GCK32_014939</name>
</gene>
<protein>
    <submittedName>
        <fullName evidence="1">Uncharacterized protein</fullName>
    </submittedName>
</protein>
<dbReference type="Proteomes" id="UP001331761">
    <property type="component" value="Unassembled WGS sequence"/>
</dbReference>
<evidence type="ECO:0000313" key="2">
    <source>
        <dbReference type="Proteomes" id="UP001331761"/>
    </source>
</evidence>
<organism evidence="1 2">
    <name type="scientific">Trichostrongylus colubriformis</name>
    <name type="common">Black scour worm</name>
    <dbReference type="NCBI Taxonomy" id="6319"/>
    <lineage>
        <taxon>Eukaryota</taxon>
        <taxon>Metazoa</taxon>
        <taxon>Ecdysozoa</taxon>
        <taxon>Nematoda</taxon>
        <taxon>Chromadorea</taxon>
        <taxon>Rhabditida</taxon>
        <taxon>Rhabditina</taxon>
        <taxon>Rhabditomorpha</taxon>
        <taxon>Strongyloidea</taxon>
        <taxon>Trichostrongylidae</taxon>
        <taxon>Trichostrongylus</taxon>
    </lineage>
</organism>
<evidence type="ECO:0000313" key="1">
    <source>
        <dbReference type="EMBL" id="KAK5977591.1"/>
    </source>
</evidence>
<keyword evidence="2" id="KW-1185">Reference proteome</keyword>
<dbReference type="AlphaFoldDB" id="A0AAN8FEH0"/>
<name>A0AAN8FEH0_TRICO</name>
<dbReference type="EMBL" id="WIXE01010410">
    <property type="protein sequence ID" value="KAK5977591.1"/>
    <property type="molecule type" value="Genomic_DNA"/>
</dbReference>